<organism evidence="1">
    <name type="scientific">marine sediment metagenome</name>
    <dbReference type="NCBI Taxonomy" id="412755"/>
    <lineage>
        <taxon>unclassified sequences</taxon>
        <taxon>metagenomes</taxon>
        <taxon>ecological metagenomes</taxon>
    </lineage>
</organism>
<accession>X1PQ12</accession>
<dbReference type="InterPro" id="IPR012334">
    <property type="entry name" value="Pectin_lyas_fold"/>
</dbReference>
<comment type="caution">
    <text evidence="1">The sequence shown here is derived from an EMBL/GenBank/DDBJ whole genome shotgun (WGS) entry which is preliminary data.</text>
</comment>
<feature type="non-terminal residue" evidence="1">
    <location>
        <position position="1"/>
    </location>
</feature>
<reference evidence="1" key="1">
    <citation type="journal article" date="2014" name="Front. Microbiol.">
        <title>High frequency of phylogenetically diverse reductive dehalogenase-homologous genes in deep subseafloor sedimentary metagenomes.</title>
        <authorList>
            <person name="Kawai M."/>
            <person name="Futagami T."/>
            <person name="Toyoda A."/>
            <person name="Takaki Y."/>
            <person name="Nishi S."/>
            <person name="Hori S."/>
            <person name="Arai W."/>
            <person name="Tsubouchi T."/>
            <person name="Morono Y."/>
            <person name="Uchiyama I."/>
            <person name="Ito T."/>
            <person name="Fujiyama A."/>
            <person name="Inagaki F."/>
            <person name="Takami H."/>
        </authorList>
    </citation>
    <scope>NUCLEOTIDE SEQUENCE</scope>
    <source>
        <strain evidence="1">Expedition CK06-06</strain>
    </source>
</reference>
<proteinExistence type="predicted"/>
<dbReference type="AlphaFoldDB" id="X1PQ12"/>
<dbReference type="EMBL" id="BARV01038298">
    <property type="protein sequence ID" value="GAI58347.1"/>
    <property type="molecule type" value="Genomic_DNA"/>
</dbReference>
<dbReference type="SUPFAM" id="SSF51126">
    <property type="entry name" value="Pectin lyase-like"/>
    <property type="match status" value="1"/>
</dbReference>
<gene>
    <name evidence="1" type="ORF">S06H3_59041</name>
</gene>
<name>X1PQ12_9ZZZZ</name>
<sequence length="104" mass="11499">EWEGVYFWASTYNNFEGNMIRNNSFGNANQFAEIILDGNSTHNTLIGNKSYDDQIVPTQRYGIREAGVGDNWNLITNNVAVDNITAEISSQGPNSIVDNNITGP</sequence>
<evidence type="ECO:0008006" key="2">
    <source>
        <dbReference type="Google" id="ProtNLM"/>
    </source>
</evidence>
<protein>
    <recommendedName>
        <fullName evidence="2">Right handed beta helix domain-containing protein</fullName>
    </recommendedName>
</protein>
<dbReference type="InterPro" id="IPR011050">
    <property type="entry name" value="Pectin_lyase_fold/virulence"/>
</dbReference>
<evidence type="ECO:0000313" key="1">
    <source>
        <dbReference type="EMBL" id="GAI58347.1"/>
    </source>
</evidence>
<dbReference type="Gene3D" id="2.160.20.10">
    <property type="entry name" value="Single-stranded right-handed beta-helix, Pectin lyase-like"/>
    <property type="match status" value="1"/>
</dbReference>